<dbReference type="PIRSF" id="PIRSF002741">
    <property type="entry name" value="MppA"/>
    <property type="match status" value="1"/>
</dbReference>
<dbReference type="AlphaFoldDB" id="Q1GYN4"/>
<organism evidence="3 4">
    <name type="scientific">Methylobacillus flagellatus (strain ATCC 51484 / DSM 6875 / VKM B-1610 / KT)</name>
    <dbReference type="NCBI Taxonomy" id="265072"/>
    <lineage>
        <taxon>Bacteria</taxon>
        <taxon>Pseudomonadati</taxon>
        <taxon>Pseudomonadota</taxon>
        <taxon>Betaproteobacteria</taxon>
        <taxon>Nitrosomonadales</taxon>
        <taxon>Methylophilaceae</taxon>
        <taxon>Methylobacillus</taxon>
    </lineage>
</organism>
<accession>Q1GYN4</accession>
<dbReference type="InterPro" id="IPR039424">
    <property type="entry name" value="SBP_5"/>
</dbReference>
<dbReference type="GO" id="GO:0015833">
    <property type="term" value="P:peptide transport"/>
    <property type="evidence" value="ECO:0007669"/>
    <property type="project" value="TreeGrafter"/>
</dbReference>
<dbReference type="EMBL" id="CP000284">
    <property type="protein sequence ID" value="ABE50653.1"/>
    <property type="molecule type" value="Genomic_DNA"/>
</dbReference>
<dbReference type="HOGENOM" id="CLU_017028_7_5_4"/>
<keyword evidence="4" id="KW-1185">Reference proteome</keyword>
<evidence type="ECO:0000313" key="4">
    <source>
        <dbReference type="Proteomes" id="UP000002440"/>
    </source>
</evidence>
<feature type="signal peptide" evidence="1">
    <location>
        <begin position="1"/>
        <end position="30"/>
    </location>
</feature>
<dbReference type="eggNOG" id="COG0747">
    <property type="taxonomic scope" value="Bacteria"/>
</dbReference>
<feature type="domain" description="Solute-binding protein family 5" evidence="2">
    <location>
        <begin position="78"/>
        <end position="436"/>
    </location>
</feature>
<dbReference type="PANTHER" id="PTHR30290:SF83">
    <property type="entry name" value="ABC TRANSPORTER SUBSTRATE-BINDING PROTEIN"/>
    <property type="match status" value="1"/>
</dbReference>
<dbReference type="GO" id="GO:0043190">
    <property type="term" value="C:ATP-binding cassette (ABC) transporter complex"/>
    <property type="evidence" value="ECO:0007669"/>
    <property type="project" value="InterPro"/>
</dbReference>
<dbReference type="Proteomes" id="UP000002440">
    <property type="component" value="Chromosome"/>
</dbReference>
<evidence type="ECO:0000313" key="3">
    <source>
        <dbReference type="EMBL" id="ABE50653.1"/>
    </source>
</evidence>
<dbReference type="GO" id="GO:1904680">
    <property type="term" value="F:peptide transmembrane transporter activity"/>
    <property type="evidence" value="ECO:0007669"/>
    <property type="project" value="TreeGrafter"/>
</dbReference>
<reference evidence="3 4" key="1">
    <citation type="submission" date="2006-03" db="EMBL/GenBank/DDBJ databases">
        <title>Complete sequence of Methylobacillus flagellatus KT.</title>
        <authorList>
            <consortium name="US DOE Joint Genome Institute"/>
            <person name="Copeland A."/>
            <person name="Lucas S."/>
            <person name="Lapidus A."/>
            <person name="Barry K."/>
            <person name="Detter J.C."/>
            <person name="Glavina del Rio T."/>
            <person name="Hammon N."/>
            <person name="Israni S."/>
            <person name="Dalin E."/>
            <person name="Tice H."/>
            <person name="Pitluck S."/>
            <person name="Brettin T."/>
            <person name="Bruce D."/>
            <person name="Han C."/>
            <person name="Tapia R."/>
            <person name="Saunders E."/>
            <person name="Gilna P."/>
            <person name="Schmutz J."/>
            <person name="Larimer F."/>
            <person name="Land M."/>
            <person name="Kyrpides N."/>
            <person name="Anderson I."/>
            <person name="Richardson P."/>
        </authorList>
    </citation>
    <scope>NUCLEOTIDE SEQUENCE [LARGE SCALE GENOMIC DNA]</scope>
    <source>
        <strain evidence="4">KT / ATCC 51484 / DSM 6875</strain>
    </source>
</reference>
<dbReference type="Gene3D" id="3.10.105.10">
    <property type="entry name" value="Dipeptide-binding Protein, Domain 3"/>
    <property type="match status" value="1"/>
</dbReference>
<dbReference type="GO" id="GO:0030288">
    <property type="term" value="C:outer membrane-bounded periplasmic space"/>
    <property type="evidence" value="ECO:0007669"/>
    <property type="project" value="UniProtKB-ARBA"/>
</dbReference>
<dbReference type="PANTHER" id="PTHR30290">
    <property type="entry name" value="PERIPLASMIC BINDING COMPONENT OF ABC TRANSPORTER"/>
    <property type="match status" value="1"/>
</dbReference>
<dbReference type="InterPro" id="IPR030678">
    <property type="entry name" value="Peptide/Ni-bd"/>
</dbReference>
<keyword evidence="1" id="KW-0732">Signal</keyword>
<dbReference type="InterPro" id="IPR000914">
    <property type="entry name" value="SBP_5_dom"/>
</dbReference>
<feature type="chain" id="PRO_5004189437" evidence="1">
    <location>
        <begin position="31"/>
        <end position="522"/>
    </location>
</feature>
<evidence type="ECO:0000259" key="2">
    <source>
        <dbReference type="Pfam" id="PF00496"/>
    </source>
</evidence>
<name>Q1GYN4_METFK</name>
<dbReference type="STRING" id="265072.Mfla_2388"/>
<dbReference type="Gene3D" id="3.40.190.10">
    <property type="entry name" value="Periplasmic binding protein-like II"/>
    <property type="match status" value="1"/>
</dbReference>
<dbReference type="OrthoDB" id="9801799at2"/>
<protein>
    <submittedName>
        <fullName evidence="3">Extracellular solute-binding protein, family 5</fullName>
    </submittedName>
</protein>
<dbReference type="CDD" id="cd08490">
    <property type="entry name" value="PBP2_NikA_DppA_OppA_like_3"/>
    <property type="match status" value="1"/>
</dbReference>
<proteinExistence type="predicted"/>
<evidence type="ECO:0000256" key="1">
    <source>
        <dbReference type="SAM" id="SignalP"/>
    </source>
</evidence>
<sequence length="522" mass="57686">MLSQRISRQVLPFSAALLALSILATAPCLAANTEAKTSLSIVGPWEISTLEPSRAGYMFLRMQVAEALVSTDLEGKAAPGLAERWEISTDGLQWRFFLRPDARFHDGSPVTTESVVMNLQRALSQPGVLAMAPIADISAAVPGEIKITLSKPYAMLPMLLAHSSAIILAPAAYNEKGQVRRMLGSGPYQLVRQTLPQQFELALSPHWQGRPPAIRHIHYLSVSRPETRALMAESHQADLVFGFDPASTQRLRRNPRVVLQEVDLARTVMLKLNSGHRFLNTVETRQALSLAIDRAGIAKGILRTPELAADQLLPPSITHWHQADPEFPRLRTDLAQAKALLSAQGWQPGADGILRRNGERFSLQLTTFPDRPELPIIATALQDQFRKLGIELKVIVTNSSEIPLGHRTGKLEMGLVPRNFALVPDPFVTLNQDFKHGGGDWGAMNWQNGTVPALLEKIATETEPASQAHYRHDIMLTLQQGLPVIPVTWYRLPVAVHPQLRGVKVDPLEQSYYISDMAWSAQ</sequence>
<dbReference type="SUPFAM" id="SSF53850">
    <property type="entry name" value="Periplasmic binding protein-like II"/>
    <property type="match status" value="1"/>
</dbReference>
<dbReference type="Pfam" id="PF00496">
    <property type="entry name" value="SBP_bac_5"/>
    <property type="match status" value="1"/>
</dbReference>
<gene>
    <name evidence="3" type="ordered locus">Mfla_2388</name>
</gene>
<dbReference type="RefSeq" id="WP_011480606.1">
    <property type="nucleotide sequence ID" value="NC_007947.1"/>
</dbReference>
<dbReference type="KEGG" id="mfa:Mfla_2388"/>